<evidence type="ECO:0000313" key="7">
    <source>
        <dbReference type="Proteomes" id="UP000655225"/>
    </source>
</evidence>
<dbReference type="CDD" id="cd00051">
    <property type="entry name" value="EFh"/>
    <property type="match status" value="2"/>
</dbReference>
<protein>
    <recommendedName>
        <fullName evidence="5">EF-hand domain-containing protein</fullName>
    </recommendedName>
</protein>
<keyword evidence="7" id="KW-1185">Reference proteome</keyword>
<dbReference type="Proteomes" id="UP000655225">
    <property type="component" value="Unassembled WGS sequence"/>
</dbReference>
<dbReference type="GO" id="GO:0043226">
    <property type="term" value="C:organelle"/>
    <property type="evidence" value="ECO:0007669"/>
    <property type="project" value="UniProtKB-ARBA"/>
</dbReference>
<feature type="domain" description="EF-hand" evidence="5">
    <location>
        <begin position="91"/>
        <end position="126"/>
    </location>
</feature>
<organism evidence="6 7">
    <name type="scientific">Tetracentron sinense</name>
    <name type="common">Spur-leaf</name>
    <dbReference type="NCBI Taxonomy" id="13715"/>
    <lineage>
        <taxon>Eukaryota</taxon>
        <taxon>Viridiplantae</taxon>
        <taxon>Streptophyta</taxon>
        <taxon>Embryophyta</taxon>
        <taxon>Tracheophyta</taxon>
        <taxon>Spermatophyta</taxon>
        <taxon>Magnoliopsida</taxon>
        <taxon>Trochodendrales</taxon>
        <taxon>Trochodendraceae</taxon>
        <taxon>Tetracentron</taxon>
    </lineage>
</organism>
<dbReference type="SMART" id="SM00054">
    <property type="entry name" value="EFh"/>
    <property type="match status" value="3"/>
</dbReference>
<evidence type="ECO:0000313" key="6">
    <source>
        <dbReference type="EMBL" id="KAF8409842.1"/>
    </source>
</evidence>
<name>A0A834ZP84_TETSI</name>
<dbReference type="PROSITE" id="PS50222">
    <property type="entry name" value="EF_HAND_2"/>
    <property type="match status" value="3"/>
</dbReference>
<keyword evidence="2" id="KW-0677">Repeat</keyword>
<keyword evidence="3" id="KW-0106">Calcium</keyword>
<evidence type="ECO:0000256" key="3">
    <source>
        <dbReference type="ARBA" id="ARBA00022837"/>
    </source>
</evidence>
<accession>A0A834ZP84</accession>
<gene>
    <name evidence="6" type="ORF">HHK36_002360</name>
</gene>
<evidence type="ECO:0000259" key="5">
    <source>
        <dbReference type="PROSITE" id="PS50222"/>
    </source>
</evidence>
<reference evidence="6 7" key="1">
    <citation type="submission" date="2020-04" db="EMBL/GenBank/DDBJ databases">
        <title>Plant Genome Project.</title>
        <authorList>
            <person name="Zhang R.-G."/>
        </authorList>
    </citation>
    <scope>NUCLEOTIDE SEQUENCE [LARGE SCALE GENOMIC DNA]</scope>
    <source>
        <strain evidence="6">YNK0</strain>
        <tissue evidence="6">Leaf</tissue>
    </source>
</reference>
<feature type="domain" description="EF-hand" evidence="5">
    <location>
        <begin position="127"/>
        <end position="157"/>
    </location>
</feature>
<dbReference type="GO" id="GO:0005509">
    <property type="term" value="F:calcium ion binding"/>
    <property type="evidence" value="ECO:0007669"/>
    <property type="project" value="InterPro"/>
</dbReference>
<dbReference type="EMBL" id="JABCRI010000002">
    <property type="protein sequence ID" value="KAF8409842.1"/>
    <property type="molecule type" value="Genomic_DNA"/>
</dbReference>
<dbReference type="InterPro" id="IPR002048">
    <property type="entry name" value="EF_hand_dom"/>
</dbReference>
<evidence type="ECO:0000256" key="1">
    <source>
        <dbReference type="ARBA" id="ARBA00022723"/>
    </source>
</evidence>
<dbReference type="InterPro" id="IPR018247">
    <property type="entry name" value="EF_Hand_1_Ca_BS"/>
</dbReference>
<dbReference type="OrthoDB" id="26525at2759"/>
<keyword evidence="1" id="KW-0479">Metal-binding</keyword>
<evidence type="ECO:0000256" key="4">
    <source>
        <dbReference type="SAM" id="MobiDB-lite"/>
    </source>
</evidence>
<dbReference type="FunFam" id="1.10.238.10:FF:000178">
    <property type="entry name" value="Calmodulin-2 A"/>
    <property type="match status" value="1"/>
</dbReference>
<dbReference type="PANTHER" id="PTHR10891">
    <property type="entry name" value="EF-HAND CALCIUM-BINDING DOMAIN CONTAINING PROTEIN"/>
    <property type="match status" value="1"/>
</dbReference>
<dbReference type="SUPFAM" id="SSF47473">
    <property type="entry name" value="EF-hand"/>
    <property type="match status" value="1"/>
</dbReference>
<evidence type="ECO:0000256" key="2">
    <source>
        <dbReference type="ARBA" id="ARBA00022737"/>
    </source>
</evidence>
<dbReference type="PROSITE" id="PS00018">
    <property type="entry name" value="EF_HAND_1"/>
    <property type="match status" value="2"/>
</dbReference>
<feature type="domain" description="EF-hand" evidence="5">
    <location>
        <begin position="23"/>
        <end position="58"/>
    </location>
</feature>
<feature type="region of interest" description="Disordered" evidence="4">
    <location>
        <begin position="1"/>
        <end position="24"/>
    </location>
</feature>
<sequence>MTTSLERHTMGSPPKSPRKADASKCSELERVFRYLDEDGDGKISAAELQTSVRTIGGELSAEEAEAVVGSSGLLGFDEFAKLMESKGGEEEEEEDLREAFGMYEMDGCGCITPKSLKRMLKRLGESKTTLECKAIISVFDRNGDGVLSFHEFRLMMR</sequence>
<dbReference type="InterPro" id="IPR011992">
    <property type="entry name" value="EF-hand-dom_pair"/>
</dbReference>
<dbReference type="Gene3D" id="1.10.238.10">
    <property type="entry name" value="EF-hand"/>
    <property type="match status" value="3"/>
</dbReference>
<comment type="caution">
    <text evidence="6">The sequence shown here is derived from an EMBL/GenBank/DDBJ whole genome shotgun (WGS) entry which is preliminary data.</text>
</comment>
<dbReference type="OMA" id="PDQMDGM"/>
<proteinExistence type="predicted"/>
<dbReference type="Pfam" id="PF13499">
    <property type="entry name" value="EF-hand_7"/>
    <property type="match status" value="2"/>
</dbReference>
<dbReference type="InterPro" id="IPR039647">
    <property type="entry name" value="EF_hand_pair_protein_CML-like"/>
</dbReference>
<dbReference type="AlphaFoldDB" id="A0A834ZP84"/>